<comment type="similarity">
    <text evidence="8">Belongs to the binding-protein-dependent transport system permease family.</text>
</comment>
<keyword evidence="4" id="KW-0997">Cell inner membrane</keyword>
<dbReference type="PROSITE" id="PS50928">
    <property type="entry name" value="ABC_TM1"/>
    <property type="match status" value="1"/>
</dbReference>
<evidence type="ECO:0000256" key="1">
    <source>
        <dbReference type="ARBA" id="ARBA00004429"/>
    </source>
</evidence>
<dbReference type="Pfam" id="PF00528">
    <property type="entry name" value="BPD_transp_1"/>
    <property type="match status" value="1"/>
</dbReference>
<keyword evidence="2 8" id="KW-0813">Transport</keyword>
<dbReference type="InterPro" id="IPR000515">
    <property type="entry name" value="MetI-like"/>
</dbReference>
<evidence type="ECO:0000259" key="9">
    <source>
        <dbReference type="PROSITE" id="PS50928"/>
    </source>
</evidence>
<evidence type="ECO:0000256" key="3">
    <source>
        <dbReference type="ARBA" id="ARBA00022475"/>
    </source>
</evidence>
<sequence length="284" mass="31173">MIPTIASSRFFRFSYIFYVACFFIFLMAPLVVVAVFSFNDSMFPSLPWNGGTLDWYFNDTEPKLGIFHDSELLESIWTSVSIAIATTIASLALATCNAFLFEREQFPGKNLLYILMLTPLVIPGVILGVSILVFSSSIANWVEMQFGYDIEALRPGLTLVIIGQFAFITTISTLVISARLRKFDSTLEEAAMNLGANRMTAIATVTLPYLKPALIGAGIVSFLMSFENFNTTLMLVGSDAPLTIAMFDRLKEGSTPVLNAVSVILMTGSACLALLSLFVQRKEA</sequence>
<dbReference type="Proteomes" id="UP001163739">
    <property type="component" value="Chromosome"/>
</dbReference>
<keyword evidence="11" id="KW-1185">Reference proteome</keyword>
<evidence type="ECO:0000256" key="6">
    <source>
        <dbReference type="ARBA" id="ARBA00022989"/>
    </source>
</evidence>
<proteinExistence type="inferred from homology"/>
<feature type="domain" description="ABC transmembrane type-1" evidence="9">
    <location>
        <begin position="76"/>
        <end position="276"/>
    </location>
</feature>
<evidence type="ECO:0000313" key="11">
    <source>
        <dbReference type="Proteomes" id="UP001163739"/>
    </source>
</evidence>
<comment type="subcellular location">
    <subcellularLocation>
        <location evidence="1">Cell inner membrane</location>
        <topology evidence="1">Multi-pass membrane protein</topology>
    </subcellularLocation>
    <subcellularLocation>
        <location evidence="8">Cell membrane</location>
        <topology evidence="8">Multi-pass membrane protein</topology>
    </subcellularLocation>
</comment>
<reference evidence="10" key="1">
    <citation type="submission" date="2022-06" db="EMBL/GenBank/DDBJ databases">
        <title>Alkalimarinus sp. nov., isolated from gut of a Alitta virens.</title>
        <authorList>
            <person name="Yang A.I."/>
            <person name="Shin N.-R."/>
        </authorList>
    </citation>
    <scope>NUCLEOTIDE SEQUENCE</scope>
    <source>
        <strain evidence="10">A2M4</strain>
    </source>
</reference>
<dbReference type="PANTHER" id="PTHR43357">
    <property type="entry name" value="INNER MEMBRANE ABC TRANSPORTER PERMEASE PROTEIN YDCV"/>
    <property type="match status" value="1"/>
</dbReference>
<dbReference type="PANTHER" id="PTHR43357:SF4">
    <property type="entry name" value="INNER MEMBRANE ABC TRANSPORTER PERMEASE PROTEIN YDCV"/>
    <property type="match status" value="1"/>
</dbReference>
<evidence type="ECO:0000313" key="10">
    <source>
        <dbReference type="EMBL" id="UZE96624.1"/>
    </source>
</evidence>
<evidence type="ECO:0000256" key="2">
    <source>
        <dbReference type="ARBA" id="ARBA00022448"/>
    </source>
</evidence>
<dbReference type="Gene3D" id="1.10.3720.10">
    <property type="entry name" value="MetI-like"/>
    <property type="match status" value="1"/>
</dbReference>
<organism evidence="10 11">
    <name type="scientific">Alkalimarinus alittae</name>
    <dbReference type="NCBI Taxonomy" id="2961619"/>
    <lineage>
        <taxon>Bacteria</taxon>
        <taxon>Pseudomonadati</taxon>
        <taxon>Pseudomonadota</taxon>
        <taxon>Gammaproteobacteria</taxon>
        <taxon>Alteromonadales</taxon>
        <taxon>Alteromonadaceae</taxon>
        <taxon>Alkalimarinus</taxon>
    </lineage>
</organism>
<evidence type="ECO:0000256" key="8">
    <source>
        <dbReference type="RuleBase" id="RU363032"/>
    </source>
</evidence>
<dbReference type="InterPro" id="IPR035906">
    <property type="entry name" value="MetI-like_sf"/>
</dbReference>
<dbReference type="EMBL" id="CP100390">
    <property type="protein sequence ID" value="UZE96624.1"/>
    <property type="molecule type" value="Genomic_DNA"/>
</dbReference>
<evidence type="ECO:0000256" key="4">
    <source>
        <dbReference type="ARBA" id="ARBA00022519"/>
    </source>
</evidence>
<dbReference type="SUPFAM" id="SSF161098">
    <property type="entry name" value="MetI-like"/>
    <property type="match status" value="1"/>
</dbReference>
<dbReference type="CDD" id="cd06261">
    <property type="entry name" value="TM_PBP2"/>
    <property type="match status" value="1"/>
</dbReference>
<protein>
    <submittedName>
        <fullName evidence="10">ABC transporter permease</fullName>
    </submittedName>
</protein>
<keyword evidence="6 8" id="KW-1133">Transmembrane helix</keyword>
<gene>
    <name evidence="10" type="ORF">NKI27_02410</name>
</gene>
<accession>A0ABY6N3K4</accession>
<keyword evidence="5 8" id="KW-0812">Transmembrane</keyword>
<feature type="transmembrane region" description="Helical" evidence="8">
    <location>
        <begin position="257"/>
        <end position="279"/>
    </location>
</feature>
<feature type="transmembrane region" description="Helical" evidence="8">
    <location>
        <begin position="76"/>
        <end position="100"/>
    </location>
</feature>
<feature type="transmembrane region" description="Helical" evidence="8">
    <location>
        <begin position="112"/>
        <end position="139"/>
    </location>
</feature>
<dbReference type="RefSeq" id="WP_265048108.1">
    <property type="nucleotide sequence ID" value="NZ_CP100390.1"/>
</dbReference>
<feature type="transmembrane region" description="Helical" evidence="8">
    <location>
        <begin position="159"/>
        <end position="180"/>
    </location>
</feature>
<evidence type="ECO:0000256" key="5">
    <source>
        <dbReference type="ARBA" id="ARBA00022692"/>
    </source>
</evidence>
<feature type="transmembrane region" description="Helical" evidence="8">
    <location>
        <begin position="15"/>
        <end position="38"/>
    </location>
</feature>
<keyword evidence="7 8" id="KW-0472">Membrane</keyword>
<name>A0ABY6N3K4_9ALTE</name>
<evidence type="ECO:0000256" key="7">
    <source>
        <dbReference type="ARBA" id="ARBA00023136"/>
    </source>
</evidence>
<keyword evidence="3" id="KW-1003">Cell membrane</keyword>
<feature type="transmembrane region" description="Helical" evidence="8">
    <location>
        <begin position="201"/>
        <end position="224"/>
    </location>
</feature>